<dbReference type="Pfam" id="PF01121">
    <property type="entry name" value="CoaE"/>
    <property type="match status" value="1"/>
</dbReference>
<comment type="caution">
    <text evidence="5">The sequence shown here is derived from an EMBL/GenBank/DDBJ whole genome shotgun (WGS) entry which is preliminary data.</text>
</comment>
<evidence type="ECO:0000313" key="6">
    <source>
        <dbReference type="Proteomes" id="UP001597221"/>
    </source>
</evidence>
<dbReference type="InterPro" id="IPR027417">
    <property type="entry name" value="P-loop_NTPase"/>
</dbReference>
<dbReference type="Proteomes" id="UP001597221">
    <property type="component" value="Unassembled WGS sequence"/>
</dbReference>
<dbReference type="PANTHER" id="PTHR10695:SF46">
    <property type="entry name" value="BIFUNCTIONAL COENZYME A SYNTHASE-RELATED"/>
    <property type="match status" value="1"/>
</dbReference>
<organism evidence="5 6">
    <name type="scientific">Oceanobacillus luteolus</name>
    <dbReference type="NCBI Taxonomy" id="1274358"/>
    <lineage>
        <taxon>Bacteria</taxon>
        <taxon>Bacillati</taxon>
        <taxon>Bacillota</taxon>
        <taxon>Bacilli</taxon>
        <taxon>Bacillales</taxon>
        <taxon>Bacillaceae</taxon>
        <taxon>Oceanobacillus</taxon>
    </lineage>
</organism>
<keyword evidence="1 3" id="KW-0547">Nucleotide-binding</keyword>
<dbReference type="PROSITE" id="PS51219">
    <property type="entry name" value="DPCK"/>
    <property type="match status" value="1"/>
</dbReference>
<dbReference type="Gene3D" id="3.40.50.300">
    <property type="entry name" value="P-loop containing nucleotide triphosphate hydrolases"/>
    <property type="match status" value="1"/>
</dbReference>
<feature type="binding site" evidence="3">
    <location>
        <begin position="12"/>
        <end position="17"/>
    </location>
    <ligand>
        <name>ATP</name>
        <dbReference type="ChEBI" id="CHEBI:30616"/>
    </ligand>
</feature>
<comment type="pathway">
    <text evidence="3">Cofactor biosynthesis; coenzyme A biosynthesis; CoA from (R)-pantothenate: step 5/5.</text>
</comment>
<keyword evidence="3 5" id="KW-0418">Kinase</keyword>
<evidence type="ECO:0000256" key="2">
    <source>
        <dbReference type="ARBA" id="ARBA00022840"/>
    </source>
</evidence>
<comment type="subcellular location">
    <subcellularLocation>
        <location evidence="3">Cytoplasm</location>
    </subcellularLocation>
</comment>
<dbReference type="GO" id="GO:0004140">
    <property type="term" value="F:dephospho-CoA kinase activity"/>
    <property type="evidence" value="ECO:0007669"/>
    <property type="project" value="UniProtKB-EC"/>
</dbReference>
<reference evidence="6" key="1">
    <citation type="journal article" date="2019" name="Int. J. Syst. Evol. Microbiol.">
        <title>The Global Catalogue of Microorganisms (GCM) 10K type strain sequencing project: providing services to taxonomists for standard genome sequencing and annotation.</title>
        <authorList>
            <consortium name="The Broad Institute Genomics Platform"/>
            <consortium name="The Broad Institute Genome Sequencing Center for Infectious Disease"/>
            <person name="Wu L."/>
            <person name="Ma J."/>
        </authorList>
    </citation>
    <scope>NUCLEOTIDE SEQUENCE [LARGE SCALE GENOMIC DNA]</scope>
    <source>
        <strain evidence="6">CGMCC 1.12376</strain>
    </source>
</reference>
<dbReference type="EC" id="2.7.1.24" evidence="3 4"/>
<gene>
    <name evidence="3 5" type="primary">coaE</name>
    <name evidence="5" type="ORF">ACFSBH_07700</name>
</gene>
<comment type="catalytic activity">
    <reaction evidence="3">
        <text>3'-dephospho-CoA + ATP = ADP + CoA + H(+)</text>
        <dbReference type="Rhea" id="RHEA:18245"/>
        <dbReference type="ChEBI" id="CHEBI:15378"/>
        <dbReference type="ChEBI" id="CHEBI:30616"/>
        <dbReference type="ChEBI" id="CHEBI:57287"/>
        <dbReference type="ChEBI" id="CHEBI:57328"/>
        <dbReference type="ChEBI" id="CHEBI:456216"/>
        <dbReference type="EC" id="2.7.1.24"/>
    </reaction>
</comment>
<dbReference type="SUPFAM" id="SSF52540">
    <property type="entry name" value="P-loop containing nucleoside triphosphate hydrolases"/>
    <property type="match status" value="1"/>
</dbReference>
<keyword evidence="6" id="KW-1185">Reference proteome</keyword>
<sequence>MSLVIGLTGSIATGKSTVSSMFTKLDIPVIDADKLAREVVEPGEEAYERIVESFGEKILLEDRTIDRNRLGEIVFSNESKRKQLNEIVHPAIRKRMLEQRDACIEAGERCVVLDIPLLIESKLEHLVEKILVVYVDEKTQLERLMARNDFTKEEAMQRINSQIPVEKKAELADAIIDNRGSIQDSFEQLKDILKEWNIVERGL</sequence>
<keyword evidence="3 5" id="KW-0808">Transferase</keyword>
<dbReference type="NCBIfam" id="TIGR00152">
    <property type="entry name" value="dephospho-CoA kinase"/>
    <property type="match status" value="1"/>
</dbReference>
<protein>
    <recommendedName>
        <fullName evidence="3 4">Dephospho-CoA kinase</fullName>
        <ecNumber evidence="3 4">2.7.1.24</ecNumber>
    </recommendedName>
    <alternativeName>
        <fullName evidence="3">Dephosphocoenzyme A kinase</fullName>
    </alternativeName>
</protein>
<dbReference type="RefSeq" id="WP_251514960.1">
    <property type="nucleotide sequence ID" value="NZ_JAMBON010000022.1"/>
</dbReference>
<keyword evidence="3" id="KW-0173">Coenzyme A biosynthesis</keyword>
<proteinExistence type="inferred from homology"/>
<dbReference type="HAMAP" id="MF_00376">
    <property type="entry name" value="Dephospho_CoA_kinase"/>
    <property type="match status" value="1"/>
</dbReference>
<name>A0ABW4HQ96_9BACI</name>
<comment type="similarity">
    <text evidence="3">Belongs to the CoaE family.</text>
</comment>
<dbReference type="PANTHER" id="PTHR10695">
    <property type="entry name" value="DEPHOSPHO-COA KINASE-RELATED"/>
    <property type="match status" value="1"/>
</dbReference>
<accession>A0ABW4HQ96</accession>
<dbReference type="InterPro" id="IPR001977">
    <property type="entry name" value="Depp_CoAkinase"/>
</dbReference>
<evidence type="ECO:0000256" key="3">
    <source>
        <dbReference type="HAMAP-Rule" id="MF_00376"/>
    </source>
</evidence>
<keyword evidence="2 3" id="KW-0067">ATP-binding</keyword>
<keyword evidence="3" id="KW-0963">Cytoplasm</keyword>
<evidence type="ECO:0000313" key="5">
    <source>
        <dbReference type="EMBL" id="MFD1607531.1"/>
    </source>
</evidence>
<evidence type="ECO:0000256" key="1">
    <source>
        <dbReference type="ARBA" id="ARBA00022741"/>
    </source>
</evidence>
<dbReference type="CDD" id="cd02022">
    <property type="entry name" value="DPCK"/>
    <property type="match status" value="1"/>
</dbReference>
<dbReference type="EMBL" id="JBHUDE010000039">
    <property type="protein sequence ID" value="MFD1607531.1"/>
    <property type="molecule type" value="Genomic_DNA"/>
</dbReference>
<evidence type="ECO:0000256" key="4">
    <source>
        <dbReference type="NCBIfam" id="TIGR00152"/>
    </source>
</evidence>
<comment type="function">
    <text evidence="3">Catalyzes the phosphorylation of the 3'-hydroxyl group of dephosphocoenzyme A to form coenzyme A.</text>
</comment>